<evidence type="ECO:0000256" key="1">
    <source>
        <dbReference type="SAM" id="Phobius"/>
    </source>
</evidence>
<dbReference type="Proteomes" id="UP000091820">
    <property type="component" value="Unassembled WGS sequence"/>
</dbReference>
<dbReference type="EnsemblMetazoa" id="GBRI022185-RA">
    <property type="protein sequence ID" value="GBRI022185-PA"/>
    <property type="gene ID" value="GBRI022185"/>
</dbReference>
<dbReference type="AlphaFoldDB" id="A0A1A9WJP2"/>
<sequence length="120" mass="14306">MGRVSCFQYFSSNYCITSFLSFNEKLHKFRYSAIRNTILAGYGRCRCRYTIVVIVIFAVIIIVVVFVVVFVVIFRSSTQSVTVLCLKYKNKSKKMKYFTKRIFKKRIDKHFIIDWNIFHD</sequence>
<keyword evidence="1" id="KW-1133">Transmembrane helix</keyword>
<evidence type="ECO:0000313" key="3">
    <source>
        <dbReference type="Proteomes" id="UP000091820"/>
    </source>
</evidence>
<feature type="transmembrane region" description="Helical" evidence="1">
    <location>
        <begin position="49"/>
        <end position="74"/>
    </location>
</feature>
<protein>
    <submittedName>
        <fullName evidence="2">Uncharacterized protein</fullName>
    </submittedName>
</protein>
<dbReference type="VEuPathDB" id="VectorBase:GBRI022185"/>
<keyword evidence="3" id="KW-1185">Reference proteome</keyword>
<name>A0A1A9WJP2_9MUSC</name>
<reference evidence="3" key="1">
    <citation type="submission" date="2014-03" db="EMBL/GenBank/DDBJ databases">
        <authorList>
            <person name="Aksoy S."/>
            <person name="Warren W."/>
            <person name="Wilson R.K."/>
        </authorList>
    </citation>
    <scope>NUCLEOTIDE SEQUENCE [LARGE SCALE GENOMIC DNA]</scope>
    <source>
        <strain evidence="3">IAEA</strain>
    </source>
</reference>
<proteinExistence type="predicted"/>
<evidence type="ECO:0000313" key="2">
    <source>
        <dbReference type="EnsemblMetazoa" id="GBRI022185-PA"/>
    </source>
</evidence>
<accession>A0A1A9WJP2</accession>
<keyword evidence="1" id="KW-0472">Membrane</keyword>
<organism evidence="2 3">
    <name type="scientific">Glossina brevipalpis</name>
    <dbReference type="NCBI Taxonomy" id="37001"/>
    <lineage>
        <taxon>Eukaryota</taxon>
        <taxon>Metazoa</taxon>
        <taxon>Ecdysozoa</taxon>
        <taxon>Arthropoda</taxon>
        <taxon>Hexapoda</taxon>
        <taxon>Insecta</taxon>
        <taxon>Pterygota</taxon>
        <taxon>Neoptera</taxon>
        <taxon>Endopterygota</taxon>
        <taxon>Diptera</taxon>
        <taxon>Brachycera</taxon>
        <taxon>Muscomorpha</taxon>
        <taxon>Hippoboscoidea</taxon>
        <taxon>Glossinidae</taxon>
        <taxon>Glossina</taxon>
    </lineage>
</organism>
<reference evidence="2" key="2">
    <citation type="submission" date="2020-05" db="UniProtKB">
        <authorList>
            <consortium name="EnsemblMetazoa"/>
        </authorList>
    </citation>
    <scope>IDENTIFICATION</scope>
    <source>
        <strain evidence="2">IAEA</strain>
    </source>
</reference>
<keyword evidence="1" id="KW-0812">Transmembrane</keyword>